<gene>
    <name evidence="7" type="ORF">Vau01_028690</name>
</gene>
<reference evidence="7" key="1">
    <citation type="submission" date="2021-01" db="EMBL/GenBank/DDBJ databases">
        <title>Whole genome shotgun sequence of Virgisporangium aurantiacum NBRC 16421.</title>
        <authorList>
            <person name="Komaki H."/>
            <person name="Tamura T."/>
        </authorList>
    </citation>
    <scope>NUCLEOTIDE SEQUENCE</scope>
    <source>
        <strain evidence="7">NBRC 16421</strain>
    </source>
</reference>
<keyword evidence="3" id="KW-0520">NAD</keyword>
<dbReference type="InterPro" id="IPR008927">
    <property type="entry name" value="6-PGluconate_DH-like_C_sf"/>
</dbReference>
<accession>A0A8J3Z2Y6</accession>
<dbReference type="RefSeq" id="WP_203992039.1">
    <property type="nucleotide sequence ID" value="NZ_BOPG01000017.1"/>
</dbReference>
<dbReference type="Pfam" id="PF14833">
    <property type="entry name" value="NAD_binding_11"/>
    <property type="match status" value="1"/>
</dbReference>
<keyword evidence="8" id="KW-1185">Reference proteome</keyword>
<dbReference type="AlphaFoldDB" id="A0A8J3Z2Y6"/>
<dbReference type="GO" id="GO:0051287">
    <property type="term" value="F:NAD binding"/>
    <property type="evidence" value="ECO:0007669"/>
    <property type="project" value="InterPro"/>
</dbReference>
<comment type="caution">
    <text evidence="7">The sequence shown here is derived from an EMBL/GenBank/DDBJ whole genome shotgun (WGS) entry which is preliminary data.</text>
</comment>
<dbReference type="InterPro" id="IPR015815">
    <property type="entry name" value="HIBADH-related"/>
</dbReference>
<dbReference type="InterPro" id="IPR006115">
    <property type="entry name" value="6PGDH_NADP-bd"/>
</dbReference>
<dbReference type="Gene3D" id="1.10.1040.10">
    <property type="entry name" value="N-(1-d-carboxylethyl)-l-norvaline Dehydrogenase, domain 2"/>
    <property type="match status" value="1"/>
</dbReference>
<evidence type="ECO:0000256" key="4">
    <source>
        <dbReference type="PIRSR" id="PIRSR000103-1"/>
    </source>
</evidence>
<dbReference type="EMBL" id="BOPG01000017">
    <property type="protein sequence ID" value="GIJ55353.1"/>
    <property type="molecule type" value="Genomic_DNA"/>
</dbReference>
<feature type="active site" evidence="4">
    <location>
        <position position="173"/>
    </location>
</feature>
<comment type="similarity">
    <text evidence="1">Belongs to the HIBADH-related family.</text>
</comment>
<keyword evidence="2" id="KW-0560">Oxidoreductase</keyword>
<evidence type="ECO:0000313" key="8">
    <source>
        <dbReference type="Proteomes" id="UP000612585"/>
    </source>
</evidence>
<dbReference type="SUPFAM" id="SSF51735">
    <property type="entry name" value="NAD(P)-binding Rossmann-fold domains"/>
    <property type="match status" value="1"/>
</dbReference>
<evidence type="ECO:0000313" key="7">
    <source>
        <dbReference type="EMBL" id="GIJ55353.1"/>
    </source>
</evidence>
<sequence>MDETVAVIGTGNMGAAMVARLRAHGRPVTVFNRTGSRAAALAARTGAEVATSARAAAASARVVVVSLADDAAVAATYEGTDGLVAGLRPGAVVAETSTVSPETVRALAGPVAAAGATLLDAPVSGSVPVVERGEVTVLAGGDAAALDTARPVLAAFASRVLHLGPLGSGATMKLVVNGVVHSLNQAVSEALVLAERAGVDRRAAYEVFAASAVAAPFVHYKRAAFEDPDGTPVAFRLDLVAKDLALLEALAAANGARMDQADTNRRLVGEALAAGYADRDISAMAAFLRST</sequence>
<protein>
    <submittedName>
        <fullName evidence="7">3-hydroxyisobutyrate dehydrogenase</fullName>
    </submittedName>
</protein>
<dbReference type="PANTHER" id="PTHR43580:SF2">
    <property type="entry name" value="CYTOKINE-LIKE NUCLEAR FACTOR N-PAC"/>
    <property type="match status" value="1"/>
</dbReference>
<dbReference type="SUPFAM" id="SSF48179">
    <property type="entry name" value="6-phosphogluconate dehydrogenase C-terminal domain-like"/>
    <property type="match status" value="1"/>
</dbReference>
<feature type="domain" description="3-hydroxyisobutyrate dehydrogenase-like NAD-binding" evidence="6">
    <location>
        <begin position="167"/>
        <end position="287"/>
    </location>
</feature>
<evidence type="ECO:0000259" key="5">
    <source>
        <dbReference type="Pfam" id="PF03446"/>
    </source>
</evidence>
<dbReference type="PIRSF" id="PIRSF000103">
    <property type="entry name" value="HIBADH"/>
    <property type="match status" value="1"/>
</dbReference>
<dbReference type="PANTHER" id="PTHR43580">
    <property type="entry name" value="OXIDOREDUCTASE GLYR1-RELATED"/>
    <property type="match status" value="1"/>
</dbReference>
<dbReference type="Pfam" id="PF03446">
    <property type="entry name" value="NAD_binding_2"/>
    <property type="match status" value="1"/>
</dbReference>
<dbReference type="InterPro" id="IPR013328">
    <property type="entry name" value="6PGD_dom2"/>
</dbReference>
<dbReference type="GO" id="GO:0050661">
    <property type="term" value="F:NADP binding"/>
    <property type="evidence" value="ECO:0007669"/>
    <property type="project" value="InterPro"/>
</dbReference>
<dbReference type="InterPro" id="IPR029154">
    <property type="entry name" value="HIBADH-like_NADP-bd"/>
</dbReference>
<organism evidence="7 8">
    <name type="scientific">Virgisporangium aurantiacum</name>
    <dbReference type="NCBI Taxonomy" id="175570"/>
    <lineage>
        <taxon>Bacteria</taxon>
        <taxon>Bacillati</taxon>
        <taxon>Actinomycetota</taxon>
        <taxon>Actinomycetes</taxon>
        <taxon>Micromonosporales</taxon>
        <taxon>Micromonosporaceae</taxon>
        <taxon>Virgisporangium</taxon>
    </lineage>
</organism>
<dbReference type="GO" id="GO:0016491">
    <property type="term" value="F:oxidoreductase activity"/>
    <property type="evidence" value="ECO:0007669"/>
    <property type="project" value="UniProtKB-KW"/>
</dbReference>
<evidence type="ECO:0000256" key="3">
    <source>
        <dbReference type="ARBA" id="ARBA00023027"/>
    </source>
</evidence>
<evidence type="ECO:0000256" key="1">
    <source>
        <dbReference type="ARBA" id="ARBA00009080"/>
    </source>
</evidence>
<evidence type="ECO:0000259" key="6">
    <source>
        <dbReference type="Pfam" id="PF14833"/>
    </source>
</evidence>
<proteinExistence type="inferred from homology"/>
<dbReference type="Proteomes" id="UP000612585">
    <property type="component" value="Unassembled WGS sequence"/>
</dbReference>
<feature type="domain" description="6-phosphogluconate dehydrogenase NADP-binding" evidence="5">
    <location>
        <begin position="4"/>
        <end position="164"/>
    </location>
</feature>
<dbReference type="InterPro" id="IPR036291">
    <property type="entry name" value="NAD(P)-bd_dom_sf"/>
</dbReference>
<evidence type="ECO:0000256" key="2">
    <source>
        <dbReference type="ARBA" id="ARBA00023002"/>
    </source>
</evidence>
<dbReference type="InterPro" id="IPR051265">
    <property type="entry name" value="HIBADH-related_NP60_sf"/>
</dbReference>
<name>A0A8J3Z2Y6_9ACTN</name>
<dbReference type="Gene3D" id="3.40.50.720">
    <property type="entry name" value="NAD(P)-binding Rossmann-like Domain"/>
    <property type="match status" value="1"/>
</dbReference>